<feature type="region of interest" description="Disordered" evidence="1">
    <location>
        <begin position="380"/>
        <end position="518"/>
    </location>
</feature>
<evidence type="ECO:0000313" key="5">
    <source>
        <dbReference type="Proteomes" id="UP001642405"/>
    </source>
</evidence>
<feature type="chain" id="PRO_5045043420" evidence="3">
    <location>
        <begin position="17"/>
        <end position="804"/>
    </location>
</feature>
<feature type="compositionally biased region" description="Pro residues" evidence="1">
    <location>
        <begin position="721"/>
        <end position="743"/>
    </location>
</feature>
<feature type="transmembrane region" description="Helical" evidence="2">
    <location>
        <begin position="522"/>
        <end position="543"/>
    </location>
</feature>
<feature type="compositionally biased region" description="Basic residues" evidence="1">
    <location>
        <begin position="583"/>
        <end position="596"/>
    </location>
</feature>
<dbReference type="Proteomes" id="UP001642405">
    <property type="component" value="Unassembled WGS sequence"/>
</dbReference>
<feature type="region of interest" description="Disordered" evidence="1">
    <location>
        <begin position="713"/>
        <end position="779"/>
    </location>
</feature>
<feature type="compositionally biased region" description="Acidic residues" evidence="1">
    <location>
        <begin position="205"/>
        <end position="217"/>
    </location>
</feature>
<comment type="caution">
    <text evidence="4">The sequence shown here is derived from an EMBL/GenBank/DDBJ whole genome shotgun (WGS) entry which is preliminary data.</text>
</comment>
<keyword evidence="2" id="KW-1133">Transmembrane helix</keyword>
<feature type="compositionally biased region" description="Basic and acidic residues" evidence="1">
    <location>
        <begin position="470"/>
        <end position="485"/>
    </location>
</feature>
<dbReference type="EMBL" id="CAWUHB010000030">
    <property type="protein sequence ID" value="CAK7224460.1"/>
    <property type="molecule type" value="Genomic_DNA"/>
</dbReference>
<evidence type="ECO:0000313" key="4">
    <source>
        <dbReference type="EMBL" id="CAK7224460.1"/>
    </source>
</evidence>
<feature type="compositionally biased region" description="Pro residues" evidence="1">
    <location>
        <begin position="418"/>
        <end position="448"/>
    </location>
</feature>
<organism evidence="4 5">
    <name type="scientific">Sporothrix curviconia</name>
    <dbReference type="NCBI Taxonomy" id="1260050"/>
    <lineage>
        <taxon>Eukaryota</taxon>
        <taxon>Fungi</taxon>
        <taxon>Dikarya</taxon>
        <taxon>Ascomycota</taxon>
        <taxon>Pezizomycotina</taxon>
        <taxon>Sordariomycetes</taxon>
        <taxon>Sordariomycetidae</taxon>
        <taxon>Ophiostomatales</taxon>
        <taxon>Ophiostomataceae</taxon>
        <taxon>Sporothrix</taxon>
    </lineage>
</organism>
<reference evidence="4 5" key="1">
    <citation type="submission" date="2024-01" db="EMBL/GenBank/DDBJ databases">
        <authorList>
            <person name="Allen C."/>
            <person name="Tagirdzhanova G."/>
        </authorList>
    </citation>
    <scope>NUCLEOTIDE SEQUENCE [LARGE SCALE GENOMIC DNA]</scope>
</reference>
<keyword evidence="2" id="KW-0812">Transmembrane</keyword>
<keyword evidence="3" id="KW-0732">Signal</keyword>
<evidence type="ECO:0000256" key="2">
    <source>
        <dbReference type="SAM" id="Phobius"/>
    </source>
</evidence>
<name>A0ABP0BYI0_9PEZI</name>
<evidence type="ECO:0000256" key="3">
    <source>
        <dbReference type="SAM" id="SignalP"/>
    </source>
</evidence>
<feature type="region of interest" description="Disordered" evidence="1">
    <location>
        <begin position="192"/>
        <end position="229"/>
    </location>
</feature>
<feature type="region of interest" description="Disordered" evidence="1">
    <location>
        <begin position="325"/>
        <end position="364"/>
    </location>
</feature>
<feature type="signal peptide" evidence="3">
    <location>
        <begin position="1"/>
        <end position="16"/>
    </location>
</feature>
<feature type="compositionally biased region" description="Basic and acidic residues" evidence="1">
    <location>
        <begin position="218"/>
        <end position="229"/>
    </location>
</feature>
<accession>A0ABP0BYI0</accession>
<keyword evidence="5" id="KW-1185">Reference proteome</keyword>
<evidence type="ECO:0000256" key="1">
    <source>
        <dbReference type="SAM" id="MobiDB-lite"/>
    </source>
</evidence>
<feature type="region of interest" description="Disordered" evidence="1">
    <location>
        <begin position="576"/>
        <end position="596"/>
    </location>
</feature>
<keyword evidence="2" id="KW-0472">Membrane</keyword>
<proteinExistence type="predicted"/>
<sequence length="804" mass="86430">MHGLLKAGLLLAPALARGVGATASPQDINPSAFITLDVPAAGLENGAPFLSFRLDVQESLAACGTSNVTINGETIPESGRISLPLYPELEVFGEDASDKNDKTDKKISGKDTPSAVVAWDSDCVSWGGQDREQLMRLRIVSVNGIDVKETDEDNAGATVRFRQTAPARVILVEGAASVFHFNDNYFAAPPAPTATTKATTPEATDASDSDNDSDSDSDNTKTNDSKFDDNDADLVAWENSLIMMHRSIALIHHDMQLRERYIVERFGPDASPIIAHGSKHGKGKGKADGRCSEITAFIGSVFHKVAGTAKSLYGDLISNAFGEDDRNFHGPHGPHGPHSFHHGPPFGGPHGGPHDGPHGPFFGHGRSAFPLTPFCFPDSGRVGPPPPPPPPPSFLFHCPPPPADGLPPAPREGFDGPHLPPLPPMHPHGPPPAGPAPGFHGPPPPGEGPHPHGGPTDGAPFWMAGAVAPFDKHTPADKAGGEFRGRKMHGHGPDGPDGPPPPEMWNHAGHGPRHGPHHGPPVVKMVAFFALVIVLLFVFARHCRNRRMEKRLRNRRANRPRGFRGFAARFQEFSEEVQDRHERHQARRERRRQRRASMKGFFRSVRRFVLGGDDDDEKLLTAEAGDALASERSGRRAGATNGHIVTSTPASRERSPAPSLEDEIAQFRVAADVVGQMIAAEEGRIAIAQTAESRRRQQQQQQDEDLERVMRATSPATHTPSTPPPAPSAPYNQPPPPPPPPPSMANSSSVYGGYGRRDAAGIDPDFDDTESLPPAYSPDDYQYVNLVEASVVADGFQYRPGSSP</sequence>
<gene>
    <name evidence="4" type="ORF">SCUCBS95973_005525</name>
</gene>
<feature type="compositionally biased region" description="Low complexity" evidence="1">
    <location>
        <begin position="193"/>
        <end position="204"/>
    </location>
</feature>
<protein>
    <submittedName>
        <fullName evidence="4">Uncharacterized protein</fullName>
    </submittedName>
</protein>
<feature type="compositionally biased region" description="Pro residues" evidence="1">
    <location>
        <begin position="383"/>
        <end position="410"/>
    </location>
</feature>
<feature type="region of interest" description="Disordered" evidence="1">
    <location>
        <begin position="627"/>
        <end position="659"/>
    </location>
</feature>